<dbReference type="AlphaFoldDB" id="A0A830GZZ8"/>
<evidence type="ECO:0000259" key="4">
    <source>
        <dbReference type="Pfam" id="PF25087"/>
    </source>
</evidence>
<evidence type="ECO:0000313" key="6">
    <source>
        <dbReference type="Proteomes" id="UP000610960"/>
    </source>
</evidence>
<dbReference type="EMBL" id="BMNL01000003">
    <property type="protein sequence ID" value="GGP21869.1"/>
    <property type="molecule type" value="Genomic_DNA"/>
</dbReference>
<evidence type="ECO:0000256" key="1">
    <source>
        <dbReference type="ARBA" id="ARBA00007274"/>
    </source>
</evidence>
<dbReference type="Pfam" id="PF25087">
    <property type="entry name" value="GMPPB_C"/>
    <property type="match status" value="1"/>
</dbReference>
<gene>
    <name evidence="5" type="ORF">GCM10007981_15430</name>
</gene>
<dbReference type="InterPro" id="IPR011004">
    <property type="entry name" value="Trimer_LpxA-like_sf"/>
</dbReference>
<dbReference type="CDD" id="cd04181">
    <property type="entry name" value="NTP_transferase"/>
    <property type="match status" value="1"/>
</dbReference>
<dbReference type="SUPFAM" id="SSF53448">
    <property type="entry name" value="Nucleotide-diphospho-sugar transferases"/>
    <property type="match status" value="1"/>
</dbReference>
<dbReference type="PROSITE" id="PS00101">
    <property type="entry name" value="HEXAPEP_TRANSFERASES"/>
    <property type="match status" value="1"/>
</dbReference>
<reference evidence="5" key="1">
    <citation type="journal article" date="2014" name="Int. J. Syst. Evol. Microbiol.">
        <title>Complete genome sequence of Corynebacterium casei LMG S-19264T (=DSM 44701T), isolated from a smear-ripened cheese.</title>
        <authorList>
            <consortium name="US DOE Joint Genome Institute (JGI-PGF)"/>
            <person name="Walter F."/>
            <person name="Albersmeier A."/>
            <person name="Kalinowski J."/>
            <person name="Ruckert C."/>
        </authorList>
    </citation>
    <scope>NUCLEOTIDE SEQUENCE</scope>
    <source>
        <strain evidence="5">JCM 10088</strain>
    </source>
</reference>
<dbReference type="RefSeq" id="WP_229657732.1">
    <property type="nucleotide sequence ID" value="NZ_BMNL01000003.1"/>
</dbReference>
<feature type="domain" description="Nucleotidyl transferase" evidence="3">
    <location>
        <begin position="3"/>
        <end position="229"/>
    </location>
</feature>
<dbReference type="InterPro" id="IPR029044">
    <property type="entry name" value="Nucleotide-diphossugar_trans"/>
</dbReference>
<organism evidence="5 6">
    <name type="scientific">Thermocladium modestius</name>
    <dbReference type="NCBI Taxonomy" id="62609"/>
    <lineage>
        <taxon>Archaea</taxon>
        <taxon>Thermoproteota</taxon>
        <taxon>Thermoprotei</taxon>
        <taxon>Thermoproteales</taxon>
        <taxon>Thermoproteaceae</taxon>
        <taxon>Thermocladium</taxon>
    </lineage>
</organism>
<dbReference type="PANTHER" id="PTHR22572">
    <property type="entry name" value="SUGAR-1-PHOSPHATE GUANYL TRANSFERASE"/>
    <property type="match status" value="1"/>
</dbReference>
<dbReference type="Gene3D" id="2.160.10.10">
    <property type="entry name" value="Hexapeptide repeat proteins"/>
    <property type="match status" value="1"/>
</dbReference>
<feature type="domain" description="Mannose-1-phosphate guanyltransferase C-terminal" evidence="4">
    <location>
        <begin position="239"/>
        <end position="343"/>
    </location>
</feature>
<name>A0A830GZZ8_9CREN</name>
<evidence type="ECO:0000313" key="5">
    <source>
        <dbReference type="EMBL" id="GGP21869.1"/>
    </source>
</evidence>
<dbReference type="Proteomes" id="UP000610960">
    <property type="component" value="Unassembled WGS sequence"/>
</dbReference>
<evidence type="ECO:0000259" key="3">
    <source>
        <dbReference type="Pfam" id="PF00483"/>
    </source>
</evidence>
<dbReference type="InterPro" id="IPR050486">
    <property type="entry name" value="Mannose-1P_guanyltransferase"/>
</dbReference>
<evidence type="ECO:0000256" key="2">
    <source>
        <dbReference type="ARBA" id="ARBA00022679"/>
    </source>
</evidence>
<reference evidence="5" key="2">
    <citation type="submission" date="2020-09" db="EMBL/GenBank/DDBJ databases">
        <authorList>
            <person name="Sun Q."/>
            <person name="Ohkuma M."/>
        </authorList>
    </citation>
    <scope>NUCLEOTIDE SEQUENCE</scope>
    <source>
        <strain evidence="5">JCM 10088</strain>
    </source>
</reference>
<dbReference type="Pfam" id="PF00483">
    <property type="entry name" value="NTP_transferase"/>
    <property type="match status" value="1"/>
</dbReference>
<dbReference type="GO" id="GO:0016740">
    <property type="term" value="F:transferase activity"/>
    <property type="evidence" value="ECO:0007669"/>
    <property type="project" value="UniProtKB-KW"/>
</dbReference>
<proteinExistence type="inferred from homology"/>
<sequence length="347" mass="38528">MDAIVLAGGYATRLRPLTYTRPKPLLPILNKEVIDWILEAVVKSNPSRIFVSIRYMGDKIERHLNNKWNNTSIVVEDRPLGDAGPISLINKLHGINGDFIIVNGDIFTSIDINDMLRYHKTKGGLATIALTPVSDPHHYGIAEMDDNGKIINFIEKPATAQRSNLANAGIYIFAEDALQYFPQPGRQGKLAVDVLPRILEKHDVYGYVLRDFWFDIGTIETYMEANFKALELLNPKGLSFIDENVEIGEGSEIGPYAIVLKNTKVGRDASISNSIIMDGVRIDVGAHIDGAVVGQDVSIGKWVRIERGVTIGDGTYIKDHVFINKNVKIGPFREVSQSIYNEGDILL</sequence>
<dbReference type="InterPro" id="IPR005835">
    <property type="entry name" value="NTP_transferase_dom"/>
</dbReference>
<accession>A0A830GZZ8</accession>
<keyword evidence="2 5" id="KW-0808">Transferase</keyword>
<keyword evidence="6" id="KW-1185">Reference proteome</keyword>
<dbReference type="SUPFAM" id="SSF51161">
    <property type="entry name" value="Trimeric LpxA-like enzymes"/>
    <property type="match status" value="1"/>
</dbReference>
<dbReference type="InterPro" id="IPR056729">
    <property type="entry name" value="GMPPB_C"/>
</dbReference>
<comment type="caution">
    <text evidence="5">The sequence shown here is derived from an EMBL/GenBank/DDBJ whole genome shotgun (WGS) entry which is preliminary data.</text>
</comment>
<protein>
    <submittedName>
        <fullName evidence="5">Mannose-1-phosphate guanyltransferase</fullName>
    </submittedName>
</protein>
<dbReference type="Gene3D" id="3.90.550.10">
    <property type="entry name" value="Spore Coat Polysaccharide Biosynthesis Protein SpsA, Chain A"/>
    <property type="match status" value="1"/>
</dbReference>
<comment type="similarity">
    <text evidence="1">Belongs to the transferase hexapeptide repeat family.</text>
</comment>
<dbReference type="InterPro" id="IPR018357">
    <property type="entry name" value="Hexapep_transf_CS"/>
</dbReference>